<evidence type="ECO:0000313" key="16">
    <source>
        <dbReference type="EMBL" id="KAK8767176.1"/>
    </source>
</evidence>
<organism evidence="16 17">
    <name type="scientific">Amblyomma americanum</name>
    <name type="common">Lone star tick</name>
    <dbReference type="NCBI Taxonomy" id="6943"/>
    <lineage>
        <taxon>Eukaryota</taxon>
        <taxon>Metazoa</taxon>
        <taxon>Ecdysozoa</taxon>
        <taxon>Arthropoda</taxon>
        <taxon>Chelicerata</taxon>
        <taxon>Arachnida</taxon>
        <taxon>Acari</taxon>
        <taxon>Parasitiformes</taxon>
        <taxon>Ixodida</taxon>
        <taxon>Ixodoidea</taxon>
        <taxon>Ixodidae</taxon>
        <taxon>Amblyomminae</taxon>
        <taxon>Amblyomma</taxon>
    </lineage>
</organism>
<dbReference type="PROSITE" id="PS50127">
    <property type="entry name" value="UBC_2"/>
    <property type="match status" value="1"/>
</dbReference>
<evidence type="ECO:0000256" key="6">
    <source>
        <dbReference type="ARBA" id="ARBA00022703"/>
    </source>
</evidence>
<evidence type="ECO:0000256" key="7">
    <source>
        <dbReference type="ARBA" id="ARBA00022741"/>
    </source>
</evidence>
<dbReference type="GO" id="GO:0005524">
    <property type="term" value="F:ATP binding"/>
    <property type="evidence" value="ECO:0007669"/>
    <property type="project" value="UniProtKB-KW"/>
</dbReference>
<evidence type="ECO:0000256" key="8">
    <source>
        <dbReference type="ARBA" id="ARBA00022786"/>
    </source>
</evidence>
<keyword evidence="5" id="KW-0808">Transferase</keyword>
<keyword evidence="17" id="KW-1185">Reference proteome</keyword>
<keyword evidence="9" id="KW-0067">ATP-binding</keyword>
<comment type="subcellular location">
    <subcellularLocation>
        <location evidence="2">Cytoplasm</location>
    </subcellularLocation>
    <subcellularLocation>
        <location evidence="1">Nucleus</location>
    </subcellularLocation>
</comment>
<dbReference type="InterPro" id="IPR000608">
    <property type="entry name" value="UBC"/>
</dbReference>
<protein>
    <recommendedName>
        <fullName evidence="11">Ubiquitin-conjugating enzyme E2 Z</fullName>
        <ecNumber evidence="3">2.3.2.23</ecNumber>
    </recommendedName>
    <alternativeName>
        <fullName evidence="12">E2 ubiquitin-conjugating enzyme Z</fullName>
    </alternativeName>
    <alternativeName>
        <fullName evidence="14">Ubiquitin carrier protein Z</fullName>
    </alternativeName>
    <alternativeName>
        <fullName evidence="13">Ubiquitin-protein ligase Z</fullName>
    </alternativeName>
</protein>
<dbReference type="PANTHER" id="PTHR46116">
    <property type="entry name" value="(E3-INDEPENDENT) E2 UBIQUITIN-CONJUGATING ENZYME"/>
    <property type="match status" value="1"/>
</dbReference>
<evidence type="ECO:0000256" key="4">
    <source>
        <dbReference type="ARBA" id="ARBA00022490"/>
    </source>
</evidence>
<dbReference type="GO" id="GO:0043066">
    <property type="term" value="P:negative regulation of apoptotic process"/>
    <property type="evidence" value="ECO:0007669"/>
    <property type="project" value="TreeGrafter"/>
</dbReference>
<dbReference type="GO" id="GO:0061631">
    <property type="term" value="F:ubiquitin conjugating enzyme activity"/>
    <property type="evidence" value="ECO:0007669"/>
    <property type="project" value="UniProtKB-EC"/>
</dbReference>
<keyword evidence="6" id="KW-0053">Apoptosis</keyword>
<sequence>MDGYRPRGMFVEQEETDATKIHAVILGPPGTPYEGGFFHFLIKCPTFYPLSPPRVRFMTTDAGRVRFGPNFYENGKVCLGLLGTWTGPSWTTRHSIASLLLSIRSLLNENPISSGQAFGVLPAVGTWCNDSICYNAVLRHETIRVAVCDAVEACLLDTSPLPPALRDIVLKHFSQLYAKYEESVKQQLHLTGACMNDAFEGGVAVYQYATLRERLRDLRDMVMTRNEAAAD</sequence>
<dbReference type="SMART" id="SM00212">
    <property type="entry name" value="UBCc"/>
    <property type="match status" value="1"/>
</dbReference>
<dbReference type="EMBL" id="JARKHS020025680">
    <property type="protein sequence ID" value="KAK8767176.1"/>
    <property type="molecule type" value="Genomic_DNA"/>
</dbReference>
<dbReference type="Pfam" id="PF00179">
    <property type="entry name" value="UQ_con"/>
    <property type="match status" value="1"/>
</dbReference>
<evidence type="ECO:0000256" key="9">
    <source>
        <dbReference type="ARBA" id="ARBA00022840"/>
    </source>
</evidence>
<keyword evidence="4" id="KW-0963">Cytoplasm</keyword>
<proteinExistence type="predicted"/>
<dbReference type="SUPFAM" id="SSF54495">
    <property type="entry name" value="UBC-like"/>
    <property type="match status" value="1"/>
</dbReference>
<reference evidence="16 17" key="1">
    <citation type="journal article" date="2023" name="Arcadia Sci">
        <title>De novo assembly of a long-read Amblyomma americanum tick genome.</title>
        <authorList>
            <person name="Chou S."/>
            <person name="Poskanzer K.E."/>
            <person name="Rollins M."/>
            <person name="Thuy-Boun P.S."/>
        </authorList>
    </citation>
    <scope>NUCLEOTIDE SEQUENCE [LARGE SCALE GENOMIC DNA]</scope>
    <source>
        <strain evidence="16">F_SG_1</strain>
        <tissue evidence="16">Salivary glands</tissue>
    </source>
</reference>
<dbReference type="GO" id="GO:0006915">
    <property type="term" value="P:apoptotic process"/>
    <property type="evidence" value="ECO:0007669"/>
    <property type="project" value="UniProtKB-KW"/>
</dbReference>
<feature type="domain" description="UBC core" evidence="15">
    <location>
        <begin position="1"/>
        <end position="147"/>
    </location>
</feature>
<dbReference type="GO" id="GO:0005634">
    <property type="term" value="C:nucleus"/>
    <property type="evidence" value="ECO:0007669"/>
    <property type="project" value="UniProtKB-SubCell"/>
</dbReference>
<evidence type="ECO:0000256" key="3">
    <source>
        <dbReference type="ARBA" id="ARBA00012486"/>
    </source>
</evidence>
<keyword evidence="8" id="KW-0833">Ubl conjugation pathway</keyword>
<evidence type="ECO:0000313" key="17">
    <source>
        <dbReference type="Proteomes" id="UP001321473"/>
    </source>
</evidence>
<dbReference type="GO" id="GO:0004869">
    <property type="term" value="F:cysteine-type endopeptidase inhibitor activity"/>
    <property type="evidence" value="ECO:0007669"/>
    <property type="project" value="TreeGrafter"/>
</dbReference>
<evidence type="ECO:0000256" key="11">
    <source>
        <dbReference type="ARBA" id="ARBA00039894"/>
    </source>
</evidence>
<evidence type="ECO:0000256" key="1">
    <source>
        <dbReference type="ARBA" id="ARBA00004123"/>
    </source>
</evidence>
<comment type="caution">
    <text evidence="16">The sequence shown here is derived from an EMBL/GenBank/DDBJ whole genome shotgun (WGS) entry which is preliminary data.</text>
</comment>
<evidence type="ECO:0000256" key="14">
    <source>
        <dbReference type="ARBA" id="ARBA00042401"/>
    </source>
</evidence>
<evidence type="ECO:0000256" key="5">
    <source>
        <dbReference type="ARBA" id="ARBA00022679"/>
    </source>
</evidence>
<evidence type="ECO:0000256" key="10">
    <source>
        <dbReference type="ARBA" id="ARBA00023242"/>
    </source>
</evidence>
<evidence type="ECO:0000256" key="2">
    <source>
        <dbReference type="ARBA" id="ARBA00004496"/>
    </source>
</evidence>
<gene>
    <name evidence="16" type="ORF">V5799_006041</name>
</gene>
<keyword evidence="7" id="KW-0547">Nucleotide-binding</keyword>
<evidence type="ECO:0000256" key="13">
    <source>
        <dbReference type="ARBA" id="ARBA00042316"/>
    </source>
</evidence>
<evidence type="ECO:0000259" key="15">
    <source>
        <dbReference type="PROSITE" id="PS50127"/>
    </source>
</evidence>
<evidence type="ECO:0000256" key="12">
    <source>
        <dbReference type="ARBA" id="ARBA00041798"/>
    </source>
</evidence>
<dbReference type="AlphaFoldDB" id="A0AAQ4DXI6"/>
<name>A0AAQ4DXI6_AMBAM</name>
<accession>A0AAQ4DXI6</accession>
<dbReference type="Gene3D" id="3.10.110.10">
    <property type="entry name" value="Ubiquitin Conjugating Enzyme"/>
    <property type="match status" value="1"/>
</dbReference>
<keyword evidence="10" id="KW-0539">Nucleus</keyword>
<dbReference type="Proteomes" id="UP001321473">
    <property type="component" value="Unassembled WGS sequence"/>
</dbReference>
<dbReference type="InterPro" id="IPR016135">
    <property type="entry name" value="UBQ-conjugating_enzyme/RWD"/>
</dbReference>
<dbReference type="PANTHER" id="PTHR46116:SF26">
    <property type="entry name" value="UBIQUITIN-CONJUGATING ENZYME E2 Z"/>
    <property type="match status" value="1"/>
</dbReference>
<dbReference type="EC" id="2.3.2.23" evidence="3"/>
<dbReference type="GO" id="GO:0005737">
    <property type="term" value="C:cytoplasm"/>
    <property type="evidence" value="ECO:0007669"/>
    <property type="project" value="UniProtKB-SubCell"/>
</dbReference>